<accession>A0A6A4GJH8</accession>
<reference evidence="1" key="1">
    <citation type="journal article" date="2019" name="Environ. Microbiol.">
        <title>Fungal ecological strategies reflected in gene transcription - a case study of two litter decomposers.</title>
        <authorList>
            <person name="Barbi F."/>
            <person name="Kohler A."/>
            <person name="Barry K."/>
            <person name="Baskaran P."/>
            <person name="Daum C."/>
            <person name="Fauchery L."/>
            <person name="Ihrmark K."/>
            <person name="Kuo A."/>
            <person name="LaButti K."/>
            <person name="Lipzen A."/>
            <person name="Morin E."/>
            <person name="Grigoriev I.V."/>
            <person name="Henrissat B."/>
            <person name="Lindahl B."/>
            <person name="Martin F."/>
        </authorList>
    </citation>
    <scope>NUCLEOTIDE SEQUENCE</scope>
    <source>
        <strain evidence="1">JB14</strain>
    </source>
</reference>
<feature type="non-terminal residue" evidence="1">
    <location>
        <position position="1"/>
    </location>
</feature>
<dbReference type="OrthoDB" id="3232711at2759"/>
<sequence length="98" mass="11539">ETRKELSWIWTTSSISLQDGANENNNEILWGEWCRSQARALRLSEEVLLLHEEMHRMAAFLVWKEKQWKEWMVVRASMCDNLESALVEGLTAYARKQA</sequence>
<dbReference type="EMBL" id="ML769971">
    <property type="protein sequence ID" value="KAE9385550.1"/>
    <property type="molecule type" value="Genomic_DNA"/>
</dbReference>
<keyword evidence="2" id="KW-1185">Reference proteome</keyword>
<gene>
    <name evidence="1" type="ORF">BT96DRAFT_777192</name>
</gene>
<dbReference type="AlphaFoldDB" id="A0A6A4GJH8"/>
<organism evidence="1 2">
    <name type="scientific">Gymnopus androsaceus JB14</name>
    <dbReference type="NCBI Taxonomy" id="1447944"/>
    <lineage>
        <taxon>Eukaryota</taxon>
        <taxon>Fungi</taxon>
        <taxon>Dikarya</taxon>
        <taxon>Basidiomycota</taxon>
        <taxon>Agaricomycotina</taxon>
        <taxon>Agaricomycetes</taxon>
        <taxon>Agaricomycetidae</taxon>
        <taxon>Agaricales</taxon>
        <taxon>Marasmiineae</taxon>
        <taxon>Omphalotaceae</taxon>
        <taxon>Gymnopus</taxon>
    </lineage>
</organism>
<evidence type="ECO:0000313" key="1">
    <source>
        <dbReference type="EMBL" id="KAE9385550.1"/>
    </source>
</evidence>
<protein>
    <submittedName>
        <fullName evidence="1">Uncharacterized protein</fullName>
    </submittedName>
</protein>
<name>A0A6A4GJH8_9AGAR</name>
<proteinExistence type="predicted"/>
<evidence type="ECO:0000313" key="2">
    <source>
        <dbReference type="Proteomes" id="UP000799118"/>
    </source>
</evidence>
<dbReference type="Proteomes" id="UP000799118">
    <property type="component" value="Unassembled WGS sequence"/>
</dbReference>
<feature type="non-terminal residue" evidence="1">
    <location>
        <position position="98"/>
    </location>
</feature>